<accession>A0A6P8V768</accession>
<proteinExistence type="predicted"/>
<evidence type="ECO:0000256" key="3">
    <source>
        <dbReference type="SAM" id="SignalP"/>
    </source>
</evidence>
<keyword evidence="2" id="KW-0812">Transmembrane</keyword>
<dbReference type="InterPro" id="IPR013783">
    <property type="entry name" value="Ig-like_fold"/>
</dbReference>
<dbReference type="KEGG" id="gacu:117555129"/>
<dbReference type="Proteomes" id="UP000515161">
    <property type="component" value="Unplaced"/>
</dbReference>
<evidence type="ECO:0000313" key="6">
    <source>
        <dbReference type="RefSeq" id="XP_034085751.1"/>
    </source>
</evidence>
<dbReference type="Gene3D" id="2.60.40.10">
    <property type="entry name" value="Immunoglobulins"/>
    <property type="match status" value="1"/>
</dbReference>
<evidence type="ECO:0000256" key="2">
    <source>
        <dbReference type="SAM" id="Phobius"/>
    </source>
</evidence>
<evidence type="ECO:0000313" key="5">
    <source>
        <dbReference type="Proteomes" id="UP000515161"/>
    </source>
</evidence>
<feature type="signal peptide" evidence="3">
    <location>
        <begin position="1"/>
        <end position="22"/>
    </location>
</feature>
<dbReference type="GeneID" id="117555129"/>
<dbReference type="RefSeq" id="XP_034085751.1">
    <property type="nucleotide sequence ID" value="XM_034229860.1"/>
</dbReference>
<reference evidence="6" key="1">
    <citation type="submission" date="2025-08" db="UniProtKB">
        <authorList>
            <consortium name="RefSeq"/>
        </authorList>
    </citation>
    <scope>IDENTIFICATION</scope>
</reference>
<evidence type="ECO:0000259" key="4">
    <source>
        <dbReference type="PROSITE" id="PS50835"/>
    </source>
</evidence>
<dbReference type="SMART" id="SM00409">
    <property type="entry name" value="IG"/>
    <property type="match status" value="1"/>
</dbReference>
<feature type="domain" description="Ig-like" evidence="4">
    <location>
        <begin position="23"/>
        <end position="123"/>
    </location>
</feature>
<dbReference type="SUPFAM" id="SSF48726">
    <property type="entry name" value="Immunoglobulin"/>
    <property type="match status" value="1"/>
</dbReference>
<dbReference type="InParanoid" id="A0A6P8V768"/>
<sequence length="263" mass="29520">MEMWLKRTTLVLLTVAALVVSGKDVIIQTQRRAEVPAGSSVTFLCPVDSLCHVRIGKLDRYRVNWLFNPSGPSWDGVRKLSNDISNNSANSSTVVSNKTKQNIEKNKYTLINATTNDTGWYFCILIVEIPVLELCKSNGTELVIMESKELTTYPSLPKLTGKQATMSPTESLPLLDLWMWISLGVSTFILIVLLVVCLVLRRRHRRSRAEDPIYANTRPMANKQPSPRPGGLVDTLKKASSSQNLRNPSPARKCHEDKRRCKL</sequence>
<feature type="chain" id="PRO_5028250566" evidence="3">
    <location>
        <begin position="23"/>
        <end position="263"/>
    </location>
</feature>
<protein>
    <submittedName>
        <fullName evidence="6">Uncharacterized protein LOC117555129 isoform X1</fullName>
    </submittedName>
</protein>
<keyword evidence="2" id="KW-1133">Transmembrane helix</keyword>
<feature type="compositionally biased region" description="Polar residues" evidence="1">
    <location>
        <begin position="238"/>
        <end position="247"/>
    </location>
</feature>
<keyword evidence="5" id="KW-1185">Reference proteome</keyword>
<gene>
    <name evidence="6" type="primary">LOC117555129</name>
</gene>
<keyword evidence="3" id="KW-0732">Signal</keyword>
<name>A0A6P8V768_GYMAC</name>
<dbReference type="InterPro" id="IPR007110">
    <property type="entry name" value="Ig-like_dom"/>
</dbReference>
<dbReference type="OrthoDB" id="8958081at2759"/>
<evidence type="ECO:0000256" key="1">
    <source>
        <dbReference type="SAM" id="MobiDB-lite"/>
    </source>
</evidence>
<dbReference type="AlphaFoldDB" id="A0A6P8V768"/>
<feature type="compositionally biased region" description="Basic and acidic residues" evidence="1">
    <location>
        <begin position="253"/>
        <end position="263"/>
    </location>
</feature>
<dbReference type="InterPro" id="IPR036179">
    <property type="entry name" value="Ig-like_dom_sf"/>
</dbReference>
<keyword evidence="2" id="KW-0472">Membrane</keyword>
<organism evidence="5 6">
    <name type="scientific">Gymnodraco acuticeps</name>
    <name type="common">Antarctic dragonfish</name>
    <dbReference type="NCBI Taxonomy" id="8218"/>
    <lineage>
        <taxon>Eukaryota</taxon>
        <taxon>Metazoa</taxon>
        <taxon>Chordata</taxon>
        <taxon>Craniata</taxon>
        <taxon>Vertebrata</taxon>
        <taxon>Euteleostomi</taxon>
        <taxon>Actinopterygii</taxon>
        <taxon>Neopterygii</taxon>
        <taxon>Teleostei</taxon>
        <taxon>Neoteleostei</taxon>
        <taxon>Acanthomorphata</taxon>
        <taxon>Eupercaria</taxon>
        <taxon>Perciformes</taxon>
        <taxon>Notothenioidei</taxon>
        <taxon>Bathydraconidae</taxon>
        <taxon>Gymnodraco</taxon>
    </lineage>
</organism>
<feature type="transmembrane region" description="Helical" evidence="2">
    <location>
        <begin position="177"/>
        <end position="200"/>
    </location>
</feature>
<dbReference type="PROSITE" id="PS50835">
    <property type="entry name" value="IG_LIKE"/>
    <property type="match status" value="1"/>
</dbReference>
<feature type="region of interest" description="Disordered" evidence="1">
    <location>
        <begin position="211"/>
        <end position="263"/>
    </location>
</feature>
<dbReference type="InterPro" id="IPR003599">
    <property type="entry name" value="Ig_sub"/>
</dbReference>